<comment type="subcellular location">
    <subcellularLocation>
        <location evidence="1">Cytoplasm</location>
    </subcellularLocation>
</comment>
<evidence type="ECO:0000313" key="13">
    <source>
        <dbReference type="Proteomes" id="UP001519271"/>
    </source>
</evidence>
<keyword evidence="13" id="KW-1185">Reference proteome</keyword>
<reference evidence="12 13" key="1">
    <citation type="submission" date="2021-03" db="EMBL/GenBank/DDBJ databases">
        <title>Genomic Encyclopedia of Type Strains, Phase IV (KMG-IV): sequencing the most valuable type-strain genomes for metagenomic binning, comparative biology and taxonomic classification.</title>
        <authorList>
            <person name="Goeker M."/>
        </authorList>
    </citation>
    <scope>NUCLEOTIDE SEQUENCE [LARGE SCALE GENOMIC DNA]</scope>
    <source>
        <strain evidence="12 13">DSM 6139</strain>
    </source>
</reference>
<feature type="domain" description="Core-binding (CB)" evidence="11">
    <location>
        <begin position="10"/>
        <end position="115"/>
    </location>
</feature>
<evidence type="ECO:0000313" key="12">
    <source>
        <dbReference type="EMBL" id="MBP1918744.1"/>
    </source>
</evidence>
<dbReference type="InterPro" id="IPR013762">
    <property type="entry name" value="Integrase-like_cat_sf"/>
</dbReference>
<proteinExistence type="predicted"/>
<organism evidence="12 13">
    <name type="scientific">Youngiibacter multivorans</name>
    <dbReference type="NCBI Taxonomy" id="937251"/>
    <lineage>
        <taxon>Bacteria</taxon>
        <taxon>Bacillati</taxon>
        <taxon>Bacillota</taxon>
        <taxon>Clostridia</taxon>
        <taxon>Eubacteriales</taxon>
        <taxon>Clostridiaceae</taxon>
        <taxon>Youngiibacter</taxon>
    </lineage>
</organism>
<evidence type="ECO:0000256" key="6">
    <source>
        <dbReference type="ARBA" id="ARBA00023125"/>
    </source>
</evidence>
<dbReference type="InterPro" id="IPR044068">
    <property type="entry name" value="CB"/>
</dbReference>
<evidence type="ECO:0000256" key="8">
    <source>
        <dbReference type="ARBA" id="ARBA00023306"/>
    </source>
</evidence>
<gene>
    <name evidence="12" type="ORF">J2Z34_001224</name>
</gene>
<feature type="domain" description="Tyr recombinase" evidence="10">
    <location>
        <begin position="137"/>
        <end position="320"/>
    </location>
</feature>
<evidence type="ECO:0000256" key="4">
    <source>
        <dbReference type="ARBA" id="ARBA00022829"/>
    </source>
</evidence>
<evidence type="ECO:0000259" key="11">
    <source>
        <dbReference type="PROSITE" id="PS51900"/>
    </source>
</evidence>
<keyword evidence="2" id="KW-0963">Cytoplasm</keyword>
<dbReference type="PROSITE" id="PS51900">
    <property type="entry name" value="CB"/>
    <property type="match status" value="1"/>
</dbReference>
<dbReference type="Gene3D" id="1.10.443.10">
    <property type="entry name" value="Intergrase catalytic core"/>
    <property type="match status" value="1"/>
</dbReference>
<evidence type="ECO:0000256" key="2">
    <source>
        <dbReference type="ARBA" id="ARBA00022490"/>
    </source>
</evidence>
<dbReference type="Pfam" id="PF00589">
    <property type="entry name" value="Phage_integrase"/>
    <property type="match status" value="1"/>
</dbReference>
<keyword evidence="4" id="KW-0159">Chromosome partition</keyword>
<keyword evidence="7" id="KW-0233">DNA recombination</keyword>
<dbReference type="EMBL" id="JAGGKC010000008">
    <property type="protein sequence ID" value="MBP1918744.1"/>
    <property type="molecule type" value="Genomic_DNA"/>
</dbReference>
<sequence>MSSENNMYFDPYPQRVMDFLNYSSTIRGKSDSTIDAYRYDLGLFLRFLKRYRHLVTADVPFENIDISDIDDDFLKLVSLSDIYAFLSFADKKRMNSAYARARKTACIKTFFKYLNLKARIVDKDPTAELESPKIKKRNPVYLTLDQSRSLLRSMDKDNVNYHRDYCILTLFLNCGMRLSELVNIRISKIRNDTLTVIGKGNKERVIYLNQACINSINQYLPAREKKQIPDASKDFLFISTHLRPINKRTVEVVVKKHIRGAGLFDNHYTPHKLRHTAATLMYKHGKVDIRSLQLILGHENVSTTQIYTHVDNEDLREAVNLNPLADENE</sequence>
<dbReference type="Proteomes" id="UP001519271">
    <property type="component" value="Unassembled WGS sequence"/>
</dbReference>
<dbReference type="RefSeq" id="WP_209458971.1">
    <property type="nucleotide sequence ID" value="NZ_JAGGKC010000008.1"/>
</dbReference>
<dbReference type="SUPFAM" id="SSF56349">
    <property type="entry name" value="DNA breaking-rejoining enzymes"/>
    <property type="match status" value="1"/>
</dbReference>
<keyword evidence="6 9" id="KW-0238">DNA-binding</keyword>
<dbReference type="InterPro" id="IPR002104">
    <property type="entry name" value="Integrase_catalytic"/>
</dbReference>
<evidence type="ECO:0000259" key="10">
    <source>
        <dbReference type="PROSITE" id="PS51898"/>
    </source>
</evidence>
<evidence type="ECO:0000256" key="7">
    <source>
        <dbReference type="ARBA" id="ARBA00023172"/>
    </source>
</evidence>
<keyword evidence="5" id="KW-0229">DNA integration</keyword>
<dbReference type="InterPro" id="IPR011010">
    <property type="entry name" value="DNA_brk_join_enz"/>
</dbReference>
<evidence type="ECO:0000256" key="1">
    <source>
        <dbReference type="ARBA" id="ARBA00004496"/>
    </source>
</evidence>
<evidence type="ECO:0000256" key="3">
    <source>
        <dbReference type="ARBA" id="ARBA00022618"/>
    </source>
</evidence>
<keyword evidence="3" id="KW-0132">Cell division</keyword>
<keyword evidence="8" id="KW-0131">Cell cycle</keyword>
<evidence type="ECO:0000256" key="5">
    <source>
        <dbReference type="ARBA" id="ARBA00022908"/>
    </source>
</evidence>
<comment type="caution">
    <text evidence="12">The sequence shown here is derived from an EMBL/GenBank/DDBJ whole genome shotgun (WGS) entry which is preliminary data.</text>
</comment>
<dbReference type="Gene3D" id="1.10.150.130">
    <property type="match status" value="1"/>
</dbReference>
<protein>
    <submittedName>
        <fullName evidence="12">Site-specific recombinase XerD</fullName>
    </submittedName>
</protein>
<dbReference type="InterPro" id="IPR050090">
    <property type="entry name" value="Tyrosine_recombinase_XerCD"/>
</dbReference>
<accession>A0ABS4G2G9</accession>
<dbReference type="PANTHER" id="PTHR30349:SF77">
    <property type="entry name" value="TYROSINE RECOMBINASE XERC"/>
    <property type="match status" value="1"/>
</dbReference>
<dbReference type="PANTHER" id="PTHR30349">
    <property type="entry name" value="PHAGE INTEGRASE-RELATED"/>
    <property type="match status" value="1"/>
</dbReference>
<evidence type="ECO:0000256" key="9">
    <source>
        <dbReference type="PROSITE-ProRule" id="PRU01248"/>
    </source>
</evidence>
<dbReference type="PROSITE" id="PS51898">
    <property type="entry name" value="TYR_RECOMBINASE"/>
    <property type="match status" value="1"/>
</dbReference>
<name>A0ABS4G2G9_9CLOT</name>
<dbReference type="InterPro" id="IPR010998">
    <property type="entry name" value="Integrase_recombinase_N"/>
</dbReference>